<organism evidence="3 4">
    <name type="scientific">Rhipicephalus sanguineus</name>
    <name type="common">Brown dog tick</name>
    <name type="synonym">Ixodes sanguineus</name>
    <dbReference type="NCBI Taxonomy" id="34632"/>
    <lineage>
        <taxon>Eukaryota</taxon>
        <taxon>Metazoa</taxon>
        <taxon>Ecdysozoa</taxon>
        <taxon>Arthropoda</taxon>
        <taxon>Chelicerata</taxon>
        <taxon>Arachnida</taxon>
        <taxon>Acari</taxon>
        <taxon>Parasitiformes</taxon>
        <taxon>Ixodida</taxon>
        <taxon>Ixodoidea</taxon>
        <taxon>Ixodidae</taxon>
        <taxon>Rhipicephalinae</taxon>
        <taxon>Rhipicephalus</taxon>
        <taxon>Rhipicephalus</taxon>
    </lineage>
</organism>
<reference evidence="3" key="2">
    <citation type="submission" date="2021-09" db="EMBL/GenBank/DDBJ databases">
        <authorList>
            <person name="Jia N."/>
            <person name="Wang J."/>
            <person name="Shi W."/>
            <person name="Du L."/>
            <person name="Sun Y."/>
            <person name="Zhan W."/>
            <person name="Jiang J."/>
            <person name="Wang Q."/>
            <person name="Zhang B."/>
            <person name="Ji P."/>
            <person name="Sakyi L.B."/>
            <person name="Cui X."/>
            <person name="Yuan T."/>
            <person name="Jiang B."/>
            <person name="Yang W."/>
            <person name="Lam T.T.-Y."/>
            <person name="Chang Q."/>
            <person name="Ding S."/>
            <person name="Wang X."/>
            <person name="Zhu J."/>
            <person name="Ruan X."/>
            <person name="Zhao L."/>
            <person name="Wei J."/>
            <person name="Que T."/>
            <person name="Du C."/>
            <person name="Cheng J."/>
            <person name="Dai P."/>
            <person name="Han X."/>
            <person name="Huang E."/>
            <person name="Gao Y."/>
            <person name="Liu J."/>
            <person name="Shao H."/>
            <person name="Ye R."/>
            <person name="Li L."/>
            <person name="Wei W."/>
            <person name="Wang X."/>
            <person name="Wang C."/>
            <person name="Huo Q."/>
            <person name="Li W."/>
            <person name="Guo W."/>
            <person name="Chen H."/>
            <person name="Chen S."/>
            <person name="Zhou L."/>
            <person name="Zhou L."/>
            <person name="Ni X."/>
            <person name="Tian J."/>
            <person name="Zhou Y."/>
            <person name="Sheng Y."/>
            <person name="Liu T."/>
            <person name="Pan Y."/>
            <person name="Xia L."/>
            <person name="Li J."/>
            <person name="Zhao F."/>
            <person name="Cao W."/>
        </authorList>
    </citation>
    <scope>NUCLEOTIDE SEQUENCE</scope>
    <source>
        <strain evidence="3">Rsan-2018</strain>
        <tissue evidence="3">Larvae</tissue>
    </source>
</reference>
<accession>A0A9D4PBB0</accession>
<reference evidence="3" key="1">
    <citation type="journal article" date="2020" name="Cell">
        <title>Large-Scale Comparative Analyses of Tick Genomes Elucidate Their Genetic Diversity and Vector Capacities.</title>
        <authorList>
            <consortium name="Tick Genome and Microbiome Consortium (TIGMIC)"/>
            <person name="Jia N."/>
            <person name="Wang J."/>
            <person name="Shi W."/>
            <person name="Du L."/>
            <person name="Sun Y."/>
            <person name="Zhan W."/>
            <person name="Jiang J.F."/>
            <person name="Wang Q."/>
            <person name="Zhang B."/>
            <person name="Ji P."/>
            <person name="Bell-Sakyi L."/>
            <person name="Cui X.M."/>
            <person name="Yuan T.T."/>
            <person name="Jiang B.G."/>
            <person name="Yang W.F."/>
            <person name="Lam T.T."/>
            <person name="Chang Q.C."/>
            <person name="Ding S.J."/>
            <person name="Wang X.J."/>
            <person name="Zhu J.G."/>
            <person name="Ruan X.D."/>
            <person name="Zhao L."/>
            <person name="Wei J.T."/>
            <person name="Ye R.Z."/>
            <person name="Que T.C."/>
            <person name="Du C.H."/>
            <person name="Zhou Y.H."/>
            <person name="Cheng J.X."/>
            <person name="Dai P.F."/>
            <person name="Guo W.B."/>
            <person name="Han X.H."/>
            <person name="Huang E.J."/>
            <person name="Li L.F."/>
            <person name="Wei W."/>
            <person name="Gao Y.C."/>
            <person name="Liu J.Z."/>
            <person name="Shao H.Z."/>
            <person name="Wang X."/>
            <person name="Wang C.C."/>
            <person name="Yang T.C."/>
            <person name="Huo Q.B."/>
            <person name="Li W."/>
            <person name="Chen H.Y."/>
            <person name="Chen S.E."/>
            <person name="Zhou L.G."/>
            <person name="Ni X.B."/>
            <person name="Tian J.H."/>
            <person name="Sheng Y."/>
            <person name="Liu T."/>
            <person name="Pan Y.S."/>
            <person name="Xia L.Y."/>
            <person name="Li J."/>
            <person name="Zhao F."/>
            <person name="Cao W.C."/>
        </authorList>
    </citation>
    <scope>NUCLEOTIDE SEQUENCE</scope>
    <source>
        <strain evidence="3">Rsan-2018</strain>
    </source>
</reference>
<proteinExistence type="predicted"/>
<sequence>MMVTAVPFSKGKRVSIDPHPTIESLTPESSSPTPSAERDIMRRLPIIRQSSDGGASSSTSDVPGSDEQVETTVESGKGPVQAVRKSFAKGRNSSGGKRGTRTFVHSEPVMLELLTDRHPLLSTTLVARRKPRHWQLLVFAIGIVVASLLAAFVSLMVLGRNRVPIVSRVSVCATNDCIEYARRLSHRMNTSANPCNGGLNATTGSLQLAGVLDILFDLAVNWRVALWFDVRVSQLAVDGGLVMTLEEPGPVPLYRMEQLSDLEVQAYGDAVRAVALFLTEGTREHDAWVLTDGTDHGFNVTADEWATLVNKYVAASGFSSSTT</sequence>
<name>A0A9D4PBB0_RHISA</name>
<keyword evidence="4" id="KW-1185">Reference proteome</keyword>
<evidence type="ECO:0000313" key="4">
    <source>
        <dbReference type="Proteomes" id="UP000821837"/>
    </source>
</evidence>
<keyword evidence="2" id="KW-1133">Transmembrane helix</keyword>
<gene>
    <name evidence="3" type="ORF">HPB52_024736</name>
</gene>
<evidence type="ECO:0000256" key="1">
    <source>
        <dbReference type="SAM" id="MobiDB-lite"/>
    </source>
</evidence>
<keyword evidence="2" id="KW-0812">Transmembrane</keyword>
<evidence type="ECO:0000256" key="2">
    <source>
        <dbReference type="SAM" id="Phobius"/>
    </source>
</evidence>
<dbReference type="Proteomes" id="UP000821837">
    <property type="component" value="Unassembled WGS sequence"/>
</dbReference>
<comment type="caution">
    <text evidence="3">The sequence shown here is derived from an EMBL/GenBank/DDBJ whole genome shotgun (WGS) entry which is preliminary data.</text>
</comment>
<keyword evidence="2" id="KW-0472">Membrane</keyword>
<feature type="transmembrane region" description="Helical" evidence="2">
    <location>
        <begin position="136"/>
        <end position="158"/>
    </location>
</feature>
<dbReference type="AlphaFoldDB" id="A0A9D4PBB0"/>
<evidence type="ECO:0000313" key="3">
    <source>
        <dbReference type="EMBL" id="KAH7932308.1"/>
    </source>
</evidence>
<feature type="region of interest" description="Disordered" evidence="1">
    <location>
        <begin position="1"/>
        <end position="82"/>
    </location>
</feature>
<dbReference type="EMBL" id="JABSTV010001629">
    <property type="protein sequence ID" value="KAH7932308.1"/>
    <property type="molecule type" value="Genomic_DNA"/>
</dbReference>
<feature type="compositionally biased region" description="Low complexity" evidence="1">
    <location>
        <begin position="50"/>
        <end position="61"/>
    </location>
</feature>
<protein>
    <submittedName>
        <fullName evidence="3">Uncharacterized protein</fullName>
    </submittedName>
</protein>
<feature type="compositionally biased region" description="Low complexity" evidence="1">
    <location>
        <begin position="21"/>
        <end position="35"/>
    </location>
</feature>